<proteinExistence type="predicted"/>
<reference evidence="4 5" key="3">
    <citation type="submission" date="2020-04" db="EMBL/GenBank/DDBJ databases">
        <title>Genome sequencing and assembly of multiple isolates from the Colletotrichum gloeosporioides species complex.</title>
        <authorList>
            <person name="Gan P."/>
            <person name="Shirasu K."/>
        </authorList>
    </citation>
    <scope>NUCLEOTIDE SEQUENCE [LARGE SCALE GENOMIC DNA]</scope>
    <source>
        <strain evidence="4 5">Nara gc5</strain>
    </source>
</reference>
<organism evidence="3">
    <name type="scientific">Colletotrichum fructicola (strain Nara gc5)</name>
    <name type="common">Anthracnose fungus</name>
    <name type="synonym">Colletotrichum gloeosporioides (strain Nara gc5)</name>
    <dbReference type="NCBI Taxonomy" id="1213859"/>
    <lineage>
        <taxon>Eukaryota</taxon>
        <taxon>Fungi</taxon>
        <taxon>Dikarya</taxon>
        <taxon>Ascomycota</taxon>
        <taxon>Pezizomycotina</taxon>
        <taxon>Sordariomycetes</taxon>
        <taxon>Hypocreomycetidae</taxon>
        <taxon>Glomerellales</taxon>
        <taxon>Glomerellaceae</taxon>
        <taxon>Colletotrichum</taxon>
        <taxon>Colletotrichum gloeosporioides species complex</taxon>
    </lineage>
</organism>
<reference evidence="4 5" key="2">
    <citation type="submission" date="2012-08" db="EMBL/GenBank/DDBJ databases">
        <authorList>
            <person name="Gan P.H.P."/>
            <person name="Ikeda K."/>
            <person name="Irieda H."/>
            <person name="Narusaka M."/>
            <person name="O'Connell R.J."/>
            <person name="Narusaka Y."/>
            <person name="Takano Y."/>
            <person name="Kubo Y."/>
            <person name="Shirasu K."/>
        </authorList>
    </citation>
    <scope>NUCLEOTIDE SEQUENCE [LARGE SCALE GENOMIC DNA]</scope>
    <source>
        <strain evidence="4 5">Nara gc5</strain>
    </source>
</reference>
<name>L2FPK3_COLFN</name>
<dbReference type="EMBL" id="ANPB02000003">
    <property type="protein sequence ID" value="KAF4486276.1"/>
    <property type="molecule type" value="Genomic_DNA"/>
</dbReference>
<evidence type="ECO:0000313" key="4">
    <source>
        <dbReference type="EMBL" id="KAF4486276.1"/>
    </source>
</evidence>
<evidence type="ECO:0000313" key="3">
    <source>
        <dbReference type="EMBL" id="ELA28277.1"/>
    </source>
</evidence>
<accession>L2FPK3</accession>
<keyword evidence="2" id="KW-0732">Signal</keyword>
<feature type="chain" id="PRO_5036284791" evidence="2">
    <location>
        <begin position="18"/>
        <end position="72"/>
    </location>
</feature>
<dbReference type="AlphaFoldDB" id="L2FPK3"/>
<evidence type="ECO:0000313" key="5">
    <source>
        <dbReference type="Proteomes" id="UP000011096"/>
    </source>
</evidence>
<feature type="signal peptide" evidence="2">
    <location>
        <begin position="1"/>
        <end position="17"/>
    </location>
</feature>
<evidence type="ECO:0000256" key="2">
    <source>
        <dbReference type="SAM" id="SignalP"/>
    </source>
</evidence>
<feature type="compositionally biased region" description="Low complexity" evidence="1">
    <location>
        <begin position="22"/>
        <end position="46"/>
    </location>
</feature>
<dbReference type="HOGENOM" id="CLU_2722070_0_0_1"/>
<dbReference type="Proteomes" id="UP000011096">
    <property type="component" value="Unassembled WGS sequence"/>
</dbReference>
<reference evidence="3" key="1">
    <citation type="submission" date="2012-08" db="EMBL/GenBank/DDBJ databases">
        <title>Genome analysis of Colletotrichum orbiculare and Colletotrichum fructicola.</title>
        <authorList>
            <person name="Gan P.H.P."/>
            <person name="Ikeda K."/>
            <person name="Irieda H."/>
            <person name="Narusaka M."/>
            <person name="O'Connell R.J."/>
            <person name="Narusaka Y."/>
            <person name="Takano Y."/>
            <person name="Kubo Y."/>
            <person name="Shirasu K."/>
        </authorList>
    </citation>
    <scope>NUCLEOTIDE SEQUENCE</scope>
    <source>
        <strain evidence="3">Nara gc5</strain>
    </source>
</reference>
<evidence type="ECO:0000256" key="1">
    <source>
        <dbReference type="SAM" id="MobiDB-lite"/>
    </source>
</evidence>
<dbReference type="EMBL" id="KB020935">
    <property type="protein sequence ID" value="ELA28277.1"/>
    <property type="molecule type" value="Genomic_DNA"/>
</dbReference>
<feature type="region of interest" description="Disordered" evidence="1">
    <location>
        <begin position="22"/>
        <end position="50"/>
    </location>
</feature>
<sequence>MRFSAAICLFLASSALAQSSKHSTTHSAASKTASTAATTSHKTTSSRAAGPKETAAIALGALLGGVGVVANI</sequence>
<gene>
    <name evidence="3" type="ORF">CGGC5_11096</name>
    <name evidence="4" type="ORF">CGGC5_v006337</name>
</gene>
<protein>
    <submittedName>
        <fullName evidence="3">Uncharacterized protein</fullName>
    </submittedName>
</protein>
<dbReference type="InParanoid" id="L2FPK3"/>
<keyword evidence="5" id="KW-1185">Reference proteome</keyword>